<evidence type="ECO:0000313" key="7">
    <source>
        <dbReference type="Proteomes" id="UP000532440"/>
    </source>
</evidence>
<protein>
    <submittedName>
        <fullName evidence="6">Tellurite resistance protein</fullName>
    </submittedName>
</protein>
<evidence type="ECO:0000256" key="4">
    <source>
        <dbReference type="ARBA" id="ARBA00023136"/>
    </source>
</evidence>
<dbReference type="CDD" id="cd09323">
    <property type="entry name" value="TDT_SLAC1_like"/>
    <property type="match status" value="1"/>
</dbReference>
<gene>
    <name evidence="6" type="ORF">HNQ70_003569</name>
</gene>
<dbReference type="Proteomes" id="UP000532440">
    <property type="component" value="Unassembled WGS sequence"/>
</dbReference>
<dbReference type="GO" id="GO:0005886">
    <property type="term" value="C:plasma membrane"/>
    <property type="evidence" value="ECO:0007669"/>
    <property type="project" value="TreeGrafter"/>
</dbReference>
<keyword evidence="2 5" id="KW-0812">Transmembrane</keyword>
<keyword evidence="3 5" id="KW-1133">Transmembrane helix</keyword>
<feature type="transmembrane region" description="Helical" evidence="5">
    <location>
        <begin position="50"/>
        <end position="72"/>
    </location>
</feature>
<name>A0A7W8MAX1_9BURK</name>
<reference evidence="6 7" key="1">
    <citation type="submission" date="2020-08" db="EMBL/GenBank/DDBJ databases">
        <title>Genomic Encyclopedia of Type Strains, Phase IV (KMG-IV): sequencing the most valuable type-strain genomes for metagenomic binning, comparative biology and taxonomic classification.</title>
        <authorList>
            <person name="Goeker M."/>
        </authorList>
    </citation>
    <scope>NUCLEOTIDE SEQUENCE [LARGE SCALE GENOMIC DNA]</scope>
    <source>
        <strain evidence="6 7">DSM 29781</strain>
    </source>
</reference>
<dbReference type="InterPro" id="IPR004695">
    <property type="entry name" value="SLAC1/Mae1/Ssu1/TehA"/>
</dbReference>
<accession>A0A7W8MAX1</accession>
<feature type="transmembrane region" description="Helical" evidence="5">
    <location>
        <begin position="145"/>
        <end position="164"/>
    </location>
</feature>
<evidence type="ECO:0000313" key="6">
    <source>
        <dbReference type="EMBL" id="MBB5273539.1"/>
    </source>
</evidence>
<dbReference type="Gene3D" id="1.50.10.150">
    <property type="entry name" value="Voltage-dependent anion channel"/>
    <property type="match status" value="1"/>
</dbReference>
<feature type="transmembrane region" description="Helical" evidence="5">
    <location>
        <begin position="235"/>
        <end position="254"/>
    </location>
</feature>
<feature type="transmembrane region" description="Helical" evidence="5">
    <location>
        <begin position="92"/>
        <end position="113"/>
    </location>
</feature>
<evidence type="ECO:0000256" key="1">
    <source>
        <dbReference type="ARBA" id="ARBA00004141"/>
    </source>
</evidence>
<feature type="transmembrane region" description="Helical" evidence="5">
    <location>
        <begin position="290"/>
        <end position="312"/>
    </location>
</feature>
<organism evidence="6 7">
    <name type="scientific">Quisquiliibacterium transsilvanicum</name>
    <dbReference type="NCBI Taxonomy" id="1549638"/>
    <lineage>
        <taxon>Bacteria</taxon>
        <taxon>Pseudomonadati</taxon>
        <taxon>Pseudomonadota</taxon>
        <taxon>Betaproteobacteria</taxon>
        <taxon>Burkholderiales</taxon>
        <taxon>Burkholderiaceae</taxon>
        <taxon>Quisquiliibacterium</taxon>
    </lineage>
</organism>
<dbReference type="EMBL" id="JACHGB010000007">
    <property type="protein sequence ID" value="MBB5273539.1"/>
    <property type="molecule type" value="Genomic_DNA"/>
</dbReference>
<feature type="transmembrane region" description="Helical" evidence="5">
    <location>
        <begin position="266"/>
        <end position="284"/>
    </location>
</feature>
<sequence>MTARKPSGQSHDAPPLAHLGPQWFAPVMGWSGLALAWQQAGDRFGSAADAVALGCGLVALSVFLVVLAASVLRALRHPGALAEDLAHPVRHAFVAALPVSMLLLATLGVAFYGPGAATVTLWLAGLALQACVTAWVVSRWLSGKLVWPAITPVLYIPVVGNLLAPLAGEPLGWPAMSWFFFGIGAFFWPVVTAMVLVRKVLQPLPDRLQASWFITIAPPAVAGSAALALGAPEMAALAPLGVAAVFAFASATRVPTIARQQFAMPAWSVSFPLAALTVLTLRLAEDAAPALGNIASILLAISSVVLAGLTLATVKGLRAGTLLAPEPVATISVAPGPSK</sequence>
<dbReference type="InterPro" id="IPR038665">
    <property type="entry name" value="Voltage-dep_anion_channel_sf"/>
</dbReference>
<feature type="transmembrane region" description="Helical" evidence="5">
    <location>
        <begin position="176"/>
        <end position="197"/>
    </location>
</feature>
<dbReference type="Pfam" id="PF03595">
    <property type="entry name" value="SLAC1"/>
    <property type="match status" value="1"/>
</dbReference>
<evidence type="ECO:0000256" key="5">
    <source>
        <dbReference type="SAM" id="Phobius"/>
    </source>
</evidence>
<feature type="transmembrane region" description="Helical" evidence="5">
    <location>
        <begin position="209"/>
        <end position="229"/>
    </location>
</feature>
<evidence type="ECO:0000256" key="3">
    <source>
        <dbReference type="ARBA" id="ARBA00022989"/>
    </source>
</evidence>
<proteinExistence type="predicted"/>
<dbReference type="AlphaFoldDB" id="A0A7W8MAX1"/>
<dbReference type="PANTHER" id="PTHR37955:SF1">
    <property type="entry name" value="DEP DOMAIN-CONTAINING PROTEIN"/>
    <property type="match status" value="1"/>
</dbReference>
<comment type="caution">
    <text evidence="6">The sequence shown here is derived from an EMBL/GenBank/DDBJ whole genome shotgun (WGS) entry which is preliminary data.</text>
</comment>
<dbReference type="InterPro" id="IPR052951">
    <property type="entry name" value="Tellurite_res_ion_channel"/>
</dbReference>
<dbReference type="PANTHER" id="PTHR37955">
    <property type="entry name" value="TELLURITE RESISTANCE PROTEIN TEHA"/>
    <property type="match status" value="1"/>
</dbReference>
<keyword evidence="4 5" id="KW-0472">Membrane</keyword>
<dbReference type="RefSeq" id="WP_183970263.1">
    <property type="nucleotide sequence ID" value="NZ_BAABEW010000020.1"/>
</dbReference>
<feature type="transmembrane region" description="Helical" evidence="5">
    <location>
        <begin position="119"/>
        <end position="138"/>
    </location>
</feature>
<evidence type="ECO:0000256" key="2">
    <source>
        <dbReference type="ARBA" id="ARBA00022692"/>
    </source>
</evidence>
<keyword evidence="7" id="KW-1185">Reference proteome</keyword>
<dbReference type="GO" id="GO:0046583">
    <property type="term" value="F:monoatomic cation efflux transmembrane transporter activity"/>
    <property type="evidence" value="ECO:0007669"/>
    <property type="project" value="TreeGrafter"/>
</dbReference>
<comment type="subcellular location">
    <subcellularLocation>
        <location evidence="1">Membrane</location>
        <topology evidence="1">Multi-pass membrane protein</topology>
    </subcellularLocation>
</comment>